<organism evidence="1 2">
    <name type="scientific">Favolaschia claudopus</name>
    <dbReference type="NCBI Taxonomy" id="2862362"/>
    <lineage>
        <taxon>Eukaryota</taxon>
        <taxon>Fungi</taxon>
        <taxon>Dikarya</taxon>
        <taxon>Basidiomycota</taxon>
        <taxon>Agaricomycotina</taxon>
        <taxon>Agaricomycetes</taxon>
        <taxon>Agaricomycetidae</taxon>
        <taxon>Agaricales</taxon>
        <taxon>Marasmiineae</taxon>
        <taxon>Mycenaceae</taxon>
        <taxon>Favolaschia</taxon>
    </lineage>
</organism>
<keyword evidence="2" id="KW-1185">Reference proteome</keyword>
<name>A0AAW0CE17_9AGAR</name>
<dbReference type="EMBL" id="JAWWNJ010000019">
    <property type="protein sequence ID" value="KAK7036278.1"/>
    <property type="molecule type" value="Genomic_DNA"/>
</dbReference>
<accession>A0AAW0CE17</accession>
<dbReference type="Proteomes" id="UP001362999">
    <property type="component" value="Unassembled WGS sequence"/>
</dbReference>
<evidence type="ECO:0000313" key="1">
    <source>
        <dbReference type="EMBL" id="KAK7036278.1"/>
    </source>
</evidence>
<protein>
    <submittedName>
        <fullName evidence="1">F-box domain-containing protein</fullName>
    </submittedName>
</protein>
<evidence type="ECO:0000313" key="2">
    <source>
        <dbReference type="Proteomes" id="UP001362999"/>
    </source>
</evidence>
<gene>
    <name evidence="1" type="ORF">R3P38DRAFT_2616970</name>
</gene>
<comment type="caution">
    <text evidence="1">The sequence shown here is derived from an EMBL/GenBank/DDBJ whole genome shotgun (WGS) entry which is preliminary data.</text>
</comment>
<dbReference type="Gene3D" id="1.20.1280.50">
    <property type="match status" value="1"/>
</dbReference>
<dbReference type="AlphaFoldDB" id="A0AAW0CE17"/>
<sequence>MSEGQANHDPALQLPFELISSIFVLCLPLRRRVRPRPDRAPVNLASVCRRWRAVTIGTPELWTSMSLKFSRIKWPDGARQPIDTRSDTRSRCVDLMDLWFTRAAGRPLSISLICAWRIPLPGGLLDVMAAYHEHWARIELAISSEDFLAFNGIAGPFPVLSTLSITIIDAQPPGLTRLNVNSIRNSPNLKSLELPTHTRVPHNEGLALFPRSLTAACMRLSSGTGSTAVAGGSLAPLLDHFPHLLHLSLDLFQFPIEAPTTRAQAHLLTLRLNLDHALDLLSLPTLQSLHIRLSSSARLCDFLAQSQCHLTTLSIEMNTMLARINLAAALSAAPALHTLIVAVTPSFRYTAIQHCEPLFDSNLVPRLRNLIVEERARFPDHHRWTELVQLRAGVGLVFAELYVHPVPPVPKAEHCLPPSQDVQARWAVLAAGGMRLRISAGDYTWPADGKDAEPIGDLDDGFTDQRELRSYCFSPF</sequence>
<reference evidence="1 2" key="1">
    <citation type="journal article" date="2024" name="J Genomics">
        <title>Draft genome sequencing and assembly of Favolaschia claudopus CIRM-BRFM 2984 isolated from oak limbs.</title>
        <authorList>
            <person name="Navarro D."/>
            <person name="Drula E."/>
            <person name="Chaduli D."/>
            <person name="Cazenave R."/>
            <person name="Ahrendt S."/>
            <person name="Wang J."/>
            <person name="Lipzen A."/>
            <person name="Daum C."/>
            <person name="Barry K."/>
            <person name="Grigoriev I.V."/>
            <person name="Favel A."/>
            <person name="Rosso M.N."/>
            <person name="Martin F."/>
        </authorList>
    </citation>
    <scope>NUCLEOTIDE SEQUENCE [LARGE SCALE GENOMIC DNA]</scope>
    <source>
        <strain evidence="1 2">CIRM-BRFM 2984</strain>
    </source>
</reference>
<dbReference type="SUPFAM" id="SSF52047">
    <property type="entry name" value="RNI-like"/>
    <property type="match status" value="1"/>
</dbReference>
<proteinExistence type="predicted"/>